<proteinExistence type="predicted"/>
<gene>
    <name evidence="1" type="ORF">AAHA92_22399</name>
</gene>
<evidence type="ECO:0000313" key="1">
    <source>
        <dbReference type="EMBL" id="KAL1545707.1"/>
    </source>
</evidence>
<name>A0ABD1GNK3_SALDI</name>
<comment type="caution">
    <text evidence="1">The sequence shown here is derived from an EMBL/GenBank/DDBJ whole genome shotgun (WGS) entry which is preliminary data.</text>
</comment>
<dbReference type="AlphaFoldDB" id="A0ABD1GNK3"/>
<sequence>MGDQSSTLNAAEQARVVSSKRCRWSPEAHTIASKNPLLSNRPCLKQVFCDPPPPVFEIKFETTIKDETYINVHIPIDEKPHFRSAEDECVLRDVVHRANGLEIPKGYYYLCDNGYAISEGFLTLYKSFRYRLKE</sequence>
<keyword evidence="2" id="KW-1185">Reference proteome</keyword>
<organism evidence="1 2">
    <name type="scientific">Salvia divinorum</name>
    <name type="common">Maria pastora</name>
    <name type="synonym">Diviner's sage</name>
    <dbReference type="NCBI Taxonomy" id="28513"/>
    <lineage>
        <taxon>Eukaryota</taxon>
        <taxon>Viridiplantae</taxon>
        <taxon>Streptophyta</taxon>
        <taxon>Embryophyta</taxon>
        <taxon>Tracheophyta</taxon>
        <taxon>Spermatophyta</taxon>
        <taxon>Magnoliopsida</taxon>
        <taxon>eudicotyledons</taxon>
        <taxon>Gunneridae</taxon>
        <taxon>Pentapetalae</taxon>
        <taxon>asterids</taxon>
        <taxon>lamiids</taxon>
        <taxon>Lamiales</taxon>
        <taxon>Lamiaceae</taxon>
        <taxon>Nepetoideae</taxon>
        <taxon>Mentheae</taxon>
        <taxon>Salviinae</taxon>
        <taxon>Salvia</taxon>
        <taxon>Salvia subgen. Calosphace</taxon>
    </lineage>
</organism>
<accession>A0ABD1GNK3</accession>
<evidence type="ECO:0000313" key="2">
    <source>
        <dbReference type="Proteomes" id="UP001567538"/>
    </source>
</evidence>
<reference evidence="1 2" key="1">
    <citation type="submission" date="2024-06" db="EMBL/GenBank/DDBJ databases">
        <title>A chromosome level genome sequence of Diviner's sage (Salvia divinorum).</title>
        <authorList>
            <person name="Ford S.A."/>
            <person name="Ro D.-K."/>
            <person name="Ness R.W."/>
            <person name="Phillips M.A."/>
        </authorList>
    </citation>
    <scope>NUCLEOTIDE SEQUENCE [LARGE SCALE GENOMIC DNA]</scope>
    <source>
        <strain evidence="1">SAF-2024a</strain>
        <tissue evidence="1">Leaf</tissue>
    </source>
</reference>
<evidence type="ECO:0008006" key="3">
    <source>
        <dbReference type="Google" id="ProtNLM"/>
    </source>
</evidence>
<protein>
    <recommendedName>
        <fullName evidence="3">DDE Tnp4 domain-containing protein</fullName>
    </recommendedName>
</protein>
<dbReference type="EMBL" id="JBEAFC010000008">
    <property type="protein sequence ID" value="KAL1545707.1"/>
    <property type="molecule type" value="Genomic_DNA"/>
</dbReference>
<dbReference type="Proteomes" id="UP001567538">
    <property type="component" value="Unassembled WGS sequence"/>
</dbReference>